<sequence length="77" mass="8950">MRMAGGGGWMGWGVVGGEVGWEWGRVPRWWVRVVRASRSDCGVLGWRVASVRTGRPEASKRMFCWVMEPWVRPMEWR</sequence>
<proteinExistence type="predicted"/>
<evidence type="ECO:0000313" key="1">
    <source>
        <dbReference type="EMBL" id="MBB5979267.1"/>
    </source>
</evidence>
<dbReference type="AlphaFoldDB" id="A0A841DSG2"/>
<keyword evidence="2" id="KW-1185">Reference proteome</keyword>
<dbReference type="Proteomes" id="UP000558997">
    <property type="component" value="Unassembled WGS sequence"/>
</dbReference>
<organism evidence="1 2">
    <name type="scientific">Kribbella solani</name>
    <dbReference type="NCBI Taxonomy" id="236067"/>
    <lineage>
        <taxon>Bacteria</taxon>
        <taxon>Bacillati</taxon>
        <taxon>Actinomycetota</taxon>
        <taxon>Actinomycetes</taxon>
        <taxon>Propionibacteriales</taxon>
        <taxon>Kribbellaceae</taxon>
        <taxon>Kribbella</taxon>
    </lineage>
</organism>
<protein>
    <submittedName>
        <fullName evidence="1">Uncharacterized protein</fullName>
    </submittedName>
</protein>
<gene>
    <name evidence="1" type="ORF">HDA44_002608</name>
</gene>
<name>A0A841DSG2_9ACTN</name>
<reference evidence="1 2" key="1">
    <citation type="submission" date="2020-08" db="EMBL/GenBank/DDBJ databases">
        <title>Sequencing the genomes of 1000 actinobacteria strains.</title>
        <authorList>
            <person name="Klenk H.-P."/>
        </authorList>
    </citation>
    <scope>NUCLEOTIDE SEQUENCE [LARGE SCALE GENOMIC DNA]</scope>
    <source>
        <strain evidence="1 2">DSM 17294</strain>
    </source>
</reference>
<dbReference type="EMBL" id="JACHNF010000001">
    <property type="protein sequence ID" value="MBB5979267.1"/>
    <property type="molecule type" value="Genomic_DNA"/>
</dbReference>
<accession>A0A841DSG2</accession>
<evidence type="ECO:0000313" key="2">
    <source>
        <dbReference type="Proteomes" id="UP000558997"/>
    </source>
</evidence>
<comment type="caution">
    <text evidence="1">The sequence shown here is derived from an EMBL/GenBank/DDBJ whole genome shotgun (WGS) entry which is preliminary data.</text>
</comment>